<dbReference type="PATRIC" id="fig|1658765.3.peg.2102"/>
<accession>A0A0J7JBK8</accession>
<dbReference type="HAMAP" id="MF_01830">
    <property type="entry name" value="Hydro_lyase"/>
    <property type="match status" value="1"/>
</dbReference>
<evidence type="ECO:0000313" key="5">
    <source>
        <dbReference type="Proteomes" id="UP000036102"/>
    </source>
</evidence>
<dbReference type="InterPro" id="IPR016938">
    <property type="entry name" value="UPF0317"/>
</dbReference>
<dbReference type="NCBIfam" id="NF003969">
    <property type="entry name" value="PRK05463.1"/>
    <property type="match status" value="1"/>
</dbReference>
<gene>
    <name evidence="4" type="ORF">Msub_12097</name>
</gene>
<dbReference type="Gene3D" id="3.40.1640.10">
    <property type="entry name" value="PSTPO5379-like"/>
    <property type="match status" value="1"/>
</dbReference>
<dbReference type="STRING" id="1658765.Msub_12097"/>
<dbReference type="AlphaFoldDB" id="A0A0J7JBK8"/>
<evidence type="ECO:0000256" key="2">
    <source>
        <dbReference type="ARBA" id="ARBA00023239"/>
    </source>
</evidence>
<comment type="similarity">
    <text evidence="1 3">Belongs to the D-glutamate cyclase family.</text>
</comment>
<organism evidence="4 5">
    <name type="scientific">Marinobacter subterrani</name>
    <dbReference type="NCBI Taxonomy" id="1658765"/>
    <lineage>
        <taxon>Bacteria</taxon>
        <taxon>Pseudomonadati</taxon>
        <taxon>Pseudomonadota</taxon>
        <taxon>Gammaproteobacteria</taxon>
        <taxon>Pseudomonadales</taxon>
        <taxon>Marinobacteraceae</taxon>
        <taxon>Marinobacter</taxon>
    </lineage>
</organism>
<dbReference type="InterPro" id="IPR009906">
    <property type="entry name" value="D-Glu_cyclase"/>
</dbReference>
<dbReference type="GO" id="GO:0016829">
    <property type="term" value="F:lyase activity"/>
    <property type="evidence" value="ECO:0007669"/>
    <property type="project" value="UniProtKB-KW"/>
</dbReference>
<dbReference type="Pfam" id="PF07286">
    <property type="entry name" value="D-Glu_cyclase"/>
    <property type="match status" value="1"/>
</dbReference>
<dbReference type="OrthoDB" id="149585at2"/>
<proteinExistence type="inferred from homology"/>
<dbReference type="InterPro" id="IPR038021">
    <property type="entry name" value="Putative_hydro-lyase"/>
</dbReference>
<dbReference type="PANTHER" id="PTHR32022">
    <property type="entry name" value="D-GLUTAMATE CYCLASE, MITOCHONDRIAL"/>
    <property type="match status" value="1"/>
</dbReference>
<keyword evidence="5" id="KW-1185">Reference proteome</keyword>
<dbReference type="SUPFAM" id="SSF160920">
    <property type="entry name" value="PSTPO5379-like"/>
    <property type="match status" value="1"/>
</dbReference>
<dbReference type="PANTHER" id="PTHR32022:SF10">
    <property type="entry name" value="D-GLUTAMATE CYCLASE, MITOCHONDRIAL"/>
    <property type="match status" value="1"/>
</dbReference>
<dbReference type="EC" id="4.2.1.-" evidence="3"/>
<reference evidence="4 5" key="1">
    <citation type="submission" date="2015-06" db="EMBL/GenBank/DDBJ databases">
        <title>Marinobacter subterrani, a genetically tractable neutrophilic iron-oxidizing strain isolated from the Soudan Iron Mine.</title>
        <authorList>
            <person name="Bonis B.M."/>
            <person name="Gralnick J.A."/>
        </authorList>
    </citation>
    <scope>NUCLEOTIDE SEQUENCE [LARGE SCALE GENOMIC DNA]</scope>
    <source>
        <strain evidence="4 5">JG233</strain>
    </source>
</reference>
<comment type="caution">
    <text evidence="4">The sequence shown here is derived from an EMBL/GenBank/DDBJ whole genome shotgun (WGS) entry which is preliminary data.</text>
</comment>
<sequence length="267" mass="28453">MAASHTLNLHSTPKAVREAARQGLLTGPTSGLASGYVQVNLVILPEAEAAGFMRFCQANPKPCPLLAVSEPGARTCEAMASDLDIARDVPAYRIYRNGVASQTVADVADEWRDDLVTFALGCSFTFEHALIQAGLSIRHIDQGRNVPMYQTTVPLTPAGGFQGNLVVSMRPFSAADAIRAIQITTRYPQVHGAPVHLGHPGLIGISELHSPDYGDSVSVKDDEIPVFWACGVTPQQVLIDSGVSFAITHSPGHMLVTDIPDSTLALF</sequence>
<dbReference type="EMBL" id="LFBU01000001">
    <property type="protein sequence ID" value="KMQ75888.1"/>
    <property type="molecule type" value="Genomic_DNA"/>
</dbReference>
<name>A0A0J7JBK8_9GAMM</name>
<dbReference type="FunFam" id="3.30.2040.10:FF:000001">
    <property type="entry name" value="D-glutamate cyclase, mitochondrial"/>
    <property type="match status" value="1"/>
</dbReference>
<dbReference type="PIRSF" id="PIRSF029755">
    <property type="entry name" value="UCP029755"/>
    <property type="match status" value="1"/>
</dbReference>
<dbReference type="RefSeq" id="WP_048495942.1">
    <property type="nucleotide sequence ID" value="NZ_LFBU01000001.1"/>
</dbReference>
<dbReference type="Gene3D" id="3.30.2040.10">
    <property type="entry name" value="PSTPO5379-like domain"/>
    <property type="match status" value="1"/>
</dbReference>
<evidence type="ECO:0000313" key="4">
    <source>
        <dbReference type="EMBL" id="KMQ75888.1"/>
    </source>
</evidence>
<evidence type="ECO:0000256" key="3">
    <source>
        <dbReference type="HAMAP-Rule" id="MF_01830"/>
    </source>
</evidence>
<keyword evidence="2 3" id="KW-0456">Lyase</keyword>
<protein>
    <recommendedName>
        <fullName evidence="3">Putative hydro-lyase Msub_12097</fullName>
        <ecNumber evidence="3">4.2.1.-</ecNumber>
    </recommendedName>
</protein>
<dbReference type="Proteomes" id="UP000036102">
    <property type="component" value="Unassembled WGS sequence"/>
</dbReference>
<evidence type="ECO:0000256" key="1">
    <source>
        <dbReference type="ARBA" id="ARBA00007896"/>
    </source>
</evidence>